<feature type="region of interest" description="Disordered" evidence="3">
    <location>
        <begin position="229"/>
        <end position="261"/>
    </location>
</feature>
<dbReference type="InterPro" id="IPR036046">
    <property type="entry name" value="Acylphosphatase-like_dom_sf"/>
</dbReference>
<dbReference type="InterPro" id="IPR001792">
    <property type="entry name" value="Acylphosphatase-like_dom"/>
</dbReference>
<feature type="domain" description="Acylphosphatase-like" evidence="4">
    <location>
        <begin position="13"/>
        <end position="104"/>
    </location>
</feature>
<sequence>MGATARRAKPERAVRATVRGQVQEVGFRDATVARARELGVLGWVRRPVAGDDDGATVLVHAEGPAEAVERLLGFLREGPPGARVDDVAADAVRAEGHEQFAIRGVVAGRFVVKEHQARSRHWDLRLEVDGVMRSWALPKGPSLDPAAKRMAIEVPDHPLDGDEAEGPLGDGHAIVWDRGGYEQGGRVPWPEALARGHAVFVLHGEKLRGGFALQRTRADRSGRQQWLLVKRRDGDARPGSDVVAERPESVLSGRTLDELAG</sequence>
<dbReference type="Pfam" id="PF00708">
    <property type="entry name" value="Acylphosphatase"/>
    <property type="match status" value="1"/>
</dbReference>
<dbReference type="EMBL" id="JACHNU010000002">
    <property type="protein sequence ID" value="MBB4662810.1"/>
    <property type="molecule type" value="Genomic_DNA"/>
</dbReference>
<keyword evidence="6" id="KW-1185">Reference proteome</keyword>
<dbReference type="AlphaFoldDB" id="A0A840IFT9"/>
<comment type="caution">
    <text evidence="1">Lacks conserved residue(s) required for the propagation of feature annotation.</text>
</comment>
<evidence type="ECO:0000313" key="6">
    <source>
        <dbReference type="Proteomes" id="UP000585272"/>
    </source>
</evidence>
<dbReference type="PROSITE" id="PS51160">
    <property type="entry name" value="ACYLPHOSPHATASE_3"/>
    <property type="match status" value="1"/>
</dbReference>
<dbReference type="Pfam" id="PF13298">
    <property type="entry name" value="LigD_N"/>
    <property type="match status" value="1"/>
</dbReference>
<reference evidence="5 6" key="1">
    <citation type="submission" date="2020-08" db="EMBL/GenBank/DDBJ databases">
        <title>Genomic Encyclopedia of Archaeal and Bacterial Type Strains, Phase II (KMG-II): from individual species to whole genera.</title>
        <authorList>
            <person name="Goeker M."/>
        </authorList>
    </citation>
    <scope>NUCLEOTIDE SEQUENCE [LARGE SCALE GENOMIC DNA]</scope>
    <source>
        <strain evidence="5 6">DSM 23288</strain>
    </source>
</reference>
<dbReference type="RefSeq" id="WP_183342277.1">
    <property type="nucleotide sequence ID" value="NZ_JACHNU010000002.1"/>
</dbReference>
<dbReference type="PANTHER" id="PTHR39465">
    <property type="entry name" value="DNA LIGASE D, 3'-PHOSPHOESTERASE DOMAIN"/>
    <property type="match status" value="1"/>
</dbReference>
<evidence type="ECO:0000256" key="3">
    <source>
        <dbReference type="SAM" id="MobiDB-lite"/>
    </source>
</evidence>
<dbReference type="SUPFAM" id="SSF54975">
    <property type="entry name" value="Acylphosphatase/BLUF domain-like"/>
    <property type="match status" value="1"/>
</dbReference>
<accession>A0A840IFT9</accession>
<dbReference type="InterPro" id="IPR014144">
    <property type="entry name" value="LigD_PE_domain"/>
</dbReference>
<evidence type="ECO:0000259" key="4">
    <source>
        <dbReference type="PROSITE" id="PS51160"/>
    </source>
</evidence>
<comment type="caution">
    <text evidence="5">The sequence shown here is derived from an EMBL/GenBank/DDBJ whole genome shotgun (WGS) entry which is preliminary data.</text>
</comment>
<organism evidence="5 6">
    <name type="scientific">Conexibacter arvalis</name>
    <dbReference type="NCBI Taxonomy" id="912552"/>
    <lineage>
        <taxon>Bacteria</taxon>
        <taxon>Bacillati</taxon>
        <taxon>Actinomycetota</taxon>
        <taxon>Thermoleophilia</taxon>
        <taxon>Solirubrobacterales</taxon>
        <taxon>Conexibacteraceae</taxon>
        <taxon>Conexibacter</taxon>
    </lineage>
</organism>
<comment type="similarity">
    <text evidence="2">Belongs to the acylphosphatase family.</text>
</comment>
<dbReference type="GO" id="GO:0016874">
    <property type="term" value="F:ligase activity"/>
    <property type="evidence" value="ECO:0007669"/>
    <property type="project" value="UniProtKB-KW"/>
</dbReference>
<feature type="compositionally biased region" description="Basic and acidic residues" evidence="3">
    <location>
        <begin position="230"/>
        <end position="248"/>
    </location>
</feature>
<dbReference type="Gene3D" id="3.30.70.100">
    <property type="match status" value="1"/>
</dbReference>
<name>A0A840IFT9_9ACTN</name>
<proteinExistence type="inferred from homology"/>
<evidence type="ECO:0000256" key="1">
    <source>
        <dbReference type="PROSITE-ProRule" id="PRU00520"/>
    </source>
</evidence>
<dbReference type="PANTHER" id="PTHR39465:SF1">
    <property type="entry name" value="DNA LIGASE D 3'-PHOSPHOESTERASE DOMAIN-CONTAINING PROTEIN"/>
    <property type="match status" value="1"/>
</dbReference>
<protein>
    <submittedName>
        <fullName evidence="5">DNA ligase D-like protein (Predicted 3'-phosphoesterase)</fullName>
    </submittedName>
</protein>
<evidence type="ECO:0000256" key="2">
    <source>
        <dbReference type="RuleBase" id="RU004168"/>
    </source>
</evidence>
<keyword evidence="5" id="KW-0436">Ligase</keyword>
<dbReference type="Proteomes" id="UP000585272">
    <property type="component" value="Unassembled WGS sequence"/>
</dbReference>
<evidence type="ECO:0000313" key="5">
    <source>
        <dbReference type="EMBL" id="MBB4662810.1"/>
    </source>
</evidence>
<gene>
    <name evidence="5" type="ORF">BDZ31_002396</name>
</gene>